<evidence type="ECO:0000256" key="2">
    <source>
        <dbReference type="ARBA" id="ARBA00022777"/>
    </source>
</evidence>
<dbReference type="InterPro" id="IPR011611">
    <property type="entry name" value="PfkB_dom"/>
</dbReference>
<dbReference type="PANTHER" id="PTHR10584">
    <property type="entry name" value="SUGAR KINASE"/>
    <property type="match status" value="1"/>
</dbReference>
<dbReference type="OrthoDB" id="8578462at2"/>
<name>A0A1I3QIC3_9BURK</name>
<dbReference type="STRING" id="420953.SAMN05192543_106375"/>
<sequence length="317" mass="33045">MTQQVSRPSRLIHTGQVIVDLVMQVDGLPEAGGDVLASSASFEVGGGFNVMAAARRSGMQVVYPGGHGRGRFGDMARAALAHEDVEIAGAPVEDKDTGICVAIVDASAERTFVSHLGAEVHLERHVLDGLHVTAHDIVYVSGYSLFNADKRAVLIEWLDTLHADVRIAFDPGPLVGSIDEAVLSALIAKVSIWTSNRREALRYTGSESIAQAQQVLASRLRAVDALAVVRDGAQGCHVASAGRSVQVPGFAVESIDSNGAGDAHAGVFLATLASGQDAESAARRANAAAAIAVTRRGPATAPFVAQIDEFLARNAAK</sequence>
<dbReference type="EMBL" id="FOQU01000006">
    <property type="protein sequence ID" value="SFJ33302.1"/>
    <property type="molecule type" value="Genomic_DNA"/>
</dbReference>
<dbReference type="GO" id="GO:0016301">
    <property type="term" value="F:kinase activity"/>
    <property type="evidence" value="ECO:0007669"/>
    <property type="project" value="UniProtKB-KW"/>
</dbReference>
<dbReference type="RefSeq" id="WP_091015602.1">
    <property type="nucleotide sequence ID" value="NZ_CP041743.1"/>
</dbReference>
<reference evidence="4 5" key="1">
    <citation type="submission" date="2016-10" db="EMBL/GenBank/DDBJ databases">
        <authorList>
            <person name="de Groot N.N."/>
        </authorList>
    </citation>
    <scope>NUCLEOTIDE SEQUENCE [LARGE SCALE GENOMIC DNA]</scope>
    <source>
        <strain evidence="4 5">LMG 23650</strain>
    </source>
</reference>
<dbReference type="Gene3D" id="3.40.1190.20">
    <property type="match status" value="1"/>
</dbReference>
<keyword evidence="5" id="KW-1185">Reference proteome</keyword>
<dbReference type="Proteomes" id="UP000199548">
    <property type="component" value="Unassembled WGS sequence"/>
</dbReference>
<keyword evidence="2 4" id="KW-0418">Kinase</keyword>
<proteinExistence type="predicted"/>
<dbReference type="Pfam" id="PF00294">
    <property type="entry name" value="PfkB"/>
    <property type="match status" value="1"/>
</dbReference>
<organism evidence="4 5">
    <name type="scientific">Paraburkholderia megapolitana</name>
    <dbReference type="NCBI Taxonomy" id="420953"/>
    <lineage>
        <taxon>Bacteria</taxon>
        <taxon>Pseudomonadati</taxon>
        <taxon>Pseudomonadota</taxon>
        <taxon>Betaproteobacteria</taxon>
        <taxon>Burkholderiales</taxon>
        <taxon>Burkholderiaceae</taxon>
        <taxon>Paraburkholderia</taxon>
    </lineage>
</organism>
<dbReference type="AlphaFoldDB" id="A0A1I3QIC3"/>
<evidence type="ECO:0000313" key="5">
    <source>
        <dbReference type="Proteomes" id="UP000199548"/>
    </source>
</evidence>
<feature type="domain" description="Carbohydrate kinase PfkB" evidence="3">
    <location>
        <begin position="14"/>
        <end position="300"/>
    </location>
</feature>
<gene>
    <name evidence="4" type="ORF">SAMN05192543_106375</name>
</gene>
<dbReference type="PANTHER" id="PTHR10584:SF166">
    <property type="entry name" value="RIBOKINASE"/>
    <property type="match status" value="1"/>
</dbReference>
<protein>
    <submittedName>
        <fullName evidence="4">Sugar or nucleoside kinase, ribokinase family</fullName>
    </submittedName>
</protein>
<accession>A0A1I3QIC3</accession>
<dbReference type="SUPFAM" id="SSF53613">
    <property type="entry name" value="Ribokinase-like"/>
    <property type="match status" value="1"/>
</dbReference>
<evidence type="ECO:0000256" key="1">
    <source>
        <dbReference type="ARBA" id="ARBA00022679"/>
    </source>
</evidence>
<dbReference type="InterPro" id="IPR029056">
    <property type="entry name" value="Ribokinase-like"/>
</dbReference>
<keyword evidence="1" id="KW-0808">Transferase</keyword>
<evidence type="ECO:0000313" key="4">
    <source>
        <dbReference type="EMBL" id="SFJ33302.1"/>
    </source>
</evidence>
<evidence type="ECO:0000259" key="3">
    <source>
        <dbReference type="Pfam" id="PF00294"/>
    </source>
</evidence>